<evidence type="ECO:0000259" key="2">
    <source>
        <dbReference type="Pfam" id="PF07839"/>
    </source>
</evidence>
<reference evidence="3" key="1">
    <citation type="journal article" date="2023" name="Science">
        <title>Elucidation of the pathway for biosynthesis of saponin adjuvants from the soapbark tree.</title>
        <authorList>
            <person name="Reed J."/>
            <person name="Orme A."/>
            <person name="El-Demerdash A."/>
            <person name="Owen C."/>
            <person name="Martin L.B.B."/>
            <person name="Misra R.C."/>
            <person name="Kikuchi S."/>
            <person name="Rejzek M."/>
            <person name="Martin A.C."/>
            <person name="Harkess A."/>
            <person name="Leebens-Mack J."/>
            <person name="Louveau T."/>
            <person name="Stephenson M.J."/>
            <person name="Osbourn A."/>
        </authorList>
    </citation>
    <scope>NUCLEOTIDE SEQUENCE</scope>
    <source>
        <strain evidence="3">S10</strain>
    </source>
</reference>
<dbReference type="GO" id="GO:0005516">
    <property type="term" value="F:calmodulin binding"/>
    <property type="evidence" value="ECO:0007669"/>
    <property type="project" value="InterPro"/>
</dbReference>
<sequence>MATSKPKESITLGKEKRLTPSNSHITPTKKTTKPSTTSFNHYKASSIIKPSTASFTHGKASPTSSDKQIPNYLKPTRVARHESQSFKYVKKQNPDDITPEKPTLNRRRSFDKPVPPSTSRLHKALVSPGPRERTITILSTSFSSKPISEKTSKTIIKDGNSVKAPKVSNVKTKVKVEVPSKQVVKEVVKVEDDHHEGAKHFEEFAKSENIEHHHDVLDSQSDNNNIDHVENEKVILTVSEEIPAAGGHVEDAQDKPKTEETEHKNAGEEKTDTDERNESKPEEEGSASNEKIEVKEEVGEEPGVVEDNGNENKNEEKILDAKEEADERSEGLGLKDIEVHPVEDGVEEEAETESATPSSSKLQGNKKESPAYNDIIEKCASKLLEKRKNKVRALVGAFETVIDYESK</sequence>
<dbReference type="AlphaFoldDB" id="A0AAD7PKX2"/>
<feature type="compositionally biased region" description="Low complexity" evidence="1">
    <location>
        <begin position="26"/>
        <end position="38"/>
    </location>
</feature>
<feature type="compositionally biased region" description="Polar residues" evidence="1">
    <location>
        <begin position="48"/>
        <end position="68"/>
    </location>
</feature>
<evidence type="ECO:0000313" key="4">
    <source>
        <dbReference type="Proteomes" id="UP001163823"/>
    </source>
</evidence>
<evidence type="ECO:0000256" key="1">
    <source>
        <dbReference type="SAM" id="MobiDB-lite"/>
    </source>
</evidence>
<dbReference type="Pfam" id="PF07839">
    <property type="entry name" value="CaM_binding"/>
    <property type="match status" value="1"/>
</dbReference>
<dbReference type="KEGG" id="qsa:O6P43_019347"/>
<gene>
    <name evidence="3" type="ORF">O6P43_019347</name>
</gene>
<feature type="compositionally biased region" description="Basic and acidic residues" evidence="1">
    <location>
        <begin position="248"/>
        <end position="283"/>
    </location>
</feature>
<evidence type="ECO:0000313" key="3">
    <source>
        <dbReference type="EMBL" id="KAJ7958649.1"/>
    </source>
</evidence>
<feature type="domain" description="Calmodulin-binding" evidence="2">
    <location>
        <begin position="319"/>
        <end position="402"/>
    </location>
</feature>
<dbReference type="EMBL" id="JARAOO010000008">
    <property type="protein sequence ID" value="KAJ7958649.1"/>
    <property type="molecule type" value="Genomic_DNA"/>
</dbReference>
<feature type="compositionally biased region" description="Basic and acidic residues" evidence="1">
    <location>
        <begin position="310"/>
        <end position="322"/>
    </location>
</feature>
<comment type="caution">
    <text evidence="3">The sequence shown here is derived from an EMBL/GenBank/DDBJ whole genome shotgun (WGS) entry which is preliminary data.</text>
</comment>
<feature type="region of interest" description="Disordered" evidence="1">
    <location>
        <begin position="1"/>
        <end position="132"/>
    </location>
</feature>
<protein>
    <submittedName>
        <fullName evidence="3">Calmodulin-binding domain</fullName>
    </submittedName>
</protein>
<dbReference type="Proteomes" id="UP001163823">
    <property type="component" value="Chromosome 8"/>
</dbReference>
<accession>A0AAD7PKX2</accession>
<feature type="compositionally biased region" description="Basic and acidic residues" evidence="1">
    <location>
        <begin position="206"/>
        <end position="217"/>
    </location>
</feature>
<name>A0AAD7PKX2_QUISA</name>
<keyword evidence="4" id="KW-1185">Reference proteome</keyword>
<dbReference type="PANTHER" id="PTHR33349:SF20">
    <property type="entry name" value="CHROMO DOMAIN CEC-LIKE PROTEIN"/>
    <property type="match status" value="1"/>
</dbReference>
<organism evidence="3 4">
    <name type="scientific">Quillaja saponaria</name>
    <name type="common">Soap bark tree</name>
    <dbReference type="NCBI Taxonomy" id="32244"/>
    <lineage>
        <taxon>Eukaryota</taxon>
        <taxon>Viridiplantae</taxon>
        <taxon>Streptophyta</taxon>
        <taxon>Embryophyta</taxon>
        <taxon>Tracheophyta</taxon>
        <taxon>Spermatophyta</taxon>
        <taxon>Magnoliopsida</taxon>
        <taxon>eudicotyledons</taxon>
        <taxon>Gunneridae</taxon>
        <taxon>Pentapetalae</taxon>
        <taxon>rosids</taxon>
        <taxon>fabids</taxon>
        <taxon>Fabales</taxon>
        <taxon>Quillajaceae</taxon>
        <taxon>Quillaja</taxon>
    </lineage>
</organism>
<feature type="region of interest" description="Disordered" evidence="1">
    <location>
        <begin position="206"/>
        <end position="372"/>
    </location>
</feature>
<dbReference type="PANTHER" id="PTHR33349">
    <property type="entry name" value="EMB|CAB62594.1"/>
    <property type="match status" value="1"/>
</dbReference>
<proteinExistence type="predicted"/>
<dbReference type="InterPro" id="IPR012417">
    <property type="entry name" value="CaM-bd_dom_pln"/>
</dbReference>
<feature type="compositionally biased region" description="Basic and acidic residues" evidence="1">
    <location>
        <begin position="1"/>
        <end position="18"/>
    </location>
</feature>
<feature type="compositionally biased region" description="Basic and acidic residues" evidence="1">
    <location>
        <begin position="328"/>
        <end position="343"/>
    </location>
</feature>